<dbReference type="AlphaFoldDB" id="A0A059ZWA8"/>
<evidence type="ECO:0000313" key="13">
    <source>
        <dbReference type="Proteomes" id="UP000005522"/>
    </source>
</evidence>
<dbReference type="GeneID" id="92932101"/>
<evidence type="ECO:0000256" key="10">
    <source>
        <dbReference type="RuleBase" id="RU004182"/>
    </source>
</evidence>
<dbReference type="PROSITE" id="PS51645">
    <property type="entry name" value="PHR_CRY_ALPHA_BETA"/>
    <property type="match status" value="1"/>
</dbReference>
<keyword evidence="6 10" id="KW-0157">Chromophore</keyword>
<keyword evidence="12" id="KW-0456">Lyase</keyword>
<dbReference type="GO" id="GO:0003677">
    <property type="term" value="F:DNA binding"/>
    <property type="evidence" value="ECO:0007669"/>
    <property type="project" value="TreeGrafter"/>
</dbReference>
<dbReference type="InterPro" id="IPR036155">
    <property type="entry name" value="Crypto/Photolyase_N_sf"/>
</dbReference>
<dbReference type="InterPro" id="IPR006050">
    <property type="entry name" value="DNA_photolyase_N"/>
</dbReference>
<dbReference type="KEGG" id="acz:Acaty_c2013"/>
<dbReference type="PANTHER" id="PTHR11455">
    <property type="entry name" value="CRYPTOCHROME"/>
    <property type="match status" value="1"/>
</dbReference>
<dbReference type="Pfam" id="PF03441">
    <property type="entry name" value="FAD_binding_7"/>
    <property type="match status" value="1"/>
</dbReference>
<feature type="site" description="Electron transfer via tryptophanyl radical" evidence="9">
    <location>
        <position position="358"/>
    </location>
</feature>
<protein>
    <recommendedName>
        <fullName evidence="3">Deoxyribodipyrimidine photo-lyase</fullName>
        <ecNumber evidence="2">4.1.99.3</ecNumber>
    </recommendedName>
</protein>
<dbReference type="FunFam" id="1.10.579.10:FF:000003">
    <property type="entry name" value="Deoxyribodipyrimidine photo-lyase"/>
    <property type="match status" value="1"/>
</dbReference>
<comment type="catalytic activity">
    <reaction evidence="7">
        <text>cyclobutadipyrimidine (in DNA) = 2 pyrimidine residues (in DNA).</text>
        <dbReference type="EC" id="4.1.99.3"/>
    </reaction>
</comment>
<evidence type="ECO:0000256" key="9">
    <source>
        <dbReference type="PIRSR" id="PIRSR602081-2"/>
    </source>
</evidence>
<proteinExistence type="inferred from homology"/>
<dbReference type="EMBL" id="CP005986">
    <property type="protein sequence ID" value="AIA55870.1"/>
    <property type="molecule type" value="Genomic_DNA"/>
</dbReference>
<dbReference type="Gene3D" id="3.40.50.620">
    <property type="entry name" value="HUPs"/>
    <property type="match status" value="1"/>
</dbReference>
<dbReference type="InterPro" id="IPR018394">
    <property type="entry name" value="DNA_photolyase_1_CS_C"/>
</dbReference>
<comment type="cofactor">
    <cofactor evidence="8">
        <name>FAD</name>
        <dbReference type="ChEBI" id="CHEBI:57692"/>
    </cofactor>
    <text evidence="8">Binds 1 FAD per subunit.</text>
</comment>
<dbReference type="PROSITE" id="PS00691">
    <property type="entry name" value="DNA_PHOTOLYASES_1_2"/>
    <property type="match status" value="1"/>
</dbReference>
<evidence type="ECO:0000256" key="2">
    <source>
        <dbReference type="ARBA" id="ARBA00013149"/>
    </source>
</evidence>
<name>A0A059ZWA8_ACICK</name>
<dbReference type="Proteomes" id="UP000005522">
    <property type="component" value="Chromosome"/>
</dbReference>
<feature type="site" description="Electron transfer via tryptophanyl radical" evidence="9">
    <location>
        <position position="305"/>
    </location>
</feature>
<dbReference type="PROSITE" id="PS00394">
    <property type="entry name" value="DNA_PHOTOLYASES_1_1"/>
    <property type="match status" value="1"/>
</dbReference>
<comment type="cofactor">
    <cofactor evidence="1">
        <name>(6R)-5,10-methylene-5,6,7,8-tetrahydrofolate</name>
        <dbReference type="ChEBI" id="CHEBI:15636"/>
    </cofactor>
</comment>
<evidence type="ECO:0000256" key="4">
    <source>
        <dbReference type="ARBA" id="ARBA00022630"/>
    </source>
</evidence>
<sequence>MSQPTTIVLFRNDLRLADHPALWYAAQRGPVLPVYLRHAADSYGSAWRWWHGESLLKLQAALAQRGLPLLLRSGTAKAVLPEIVRASGADAVYWNRRYDRDGIAEDQELKSLFKELGVEARSFPGNLLVEPWEHLREGQPYRVFTPFWKAMLARHRFPQPLAEPESYRAPTAIPASEDLARWGWHPHHPDWSIGLARHWEVGEEAAWRRLRDFVDEGLAHYAEGRNLPGKPFVSRLSPYLAHGEISPRQIWWHLSRLAEEQGAWRRNVDAFLRELGWREFSWHLLYHFPDLPREPLRPEFQRFPWRQDPAALRAWTRARTGYPIIDAGMRELWESGWMHNRVRMIVASFLVKDLRIPWQEGEAWFWDTLVDADLANNSASWQWVAGCGADAAPYFRVFNPVLQAQKFDPQGDYVRRWLPQLQRLPADHIHAPWQAPAVVLEQAGIALGKEYPRPLVDHHEAREAALAAWEAIRREN</sequence>
<evidence type="ECO:0000259" key="11">
    <source>
        <dbReference type="PROSITE" id="PS51645"/>
    </source>
</evidence>
<dbReference type="HOGENOM" id="CLU_010348_2_2_6"/>
<evidence type="ECO:0000256" key="6">
    <source>
        <dbReference type="ARBA" id="ARBA00022991"/>
    </source>
</evidence>
<feature type="binding site" evidence="8">
    <location>
        <begin position="371"/>
        <end position="373"/>
    </location>
    <ligand>
        <name>FAD</name>
        <dbReference type="ChEBI" id="CHEBI:57692"/>
    </ligand>
</feature>
<dbReference type="InterPro" id="IPR005101">
    <property type="entry name" value="Cryptochr/Photolyase_FAD-bd"/>
</dbReference>
<dbReference type="RefSeq" id="WP_004873174.1">
    <property type="nucleotide sequence ID" value="NZ_CP005986.1"/>
</dbReference>
<reference evidence="12 13" key="1">
    <citation type="journal article" date="2009" name="J. Bacteriol.">
        <title>Draft genome sequence of the extremely acidophilic bacterium Acidithiobacillus caldus ATCC 51756 reveals metabolic versatility in the genus Acidithiobacillus.</title>
        <authorList>
            <person name="Valdes J."/>
            <person name="Quatrini R."/>
            <person name="Hallberg K."/>
            <person name="Dopson M."/>
            <person name="Valenzuela P.D."/>
            <person name="Holmes D.S."/>
        </authorList>
    </citation>
    <scope>NUCLEOTIDE SEQUENCE [LARGE SCALE GENOMIC DNA]</scope>
    <source>
        <strain evidence="13">ATCC 51756 / DSM 8584 / KU</strain>
    </source>
</reference>
<dbReference type="Pfam" id="PF00875">
    <property type="entry name" value="DNA_photolyase"/>
    <property type="match status" value="1"/>
</dbReference>
<dbReference type="GO" id="GO:0000719">
    <property type="term" value="P:photoreactive repair"/>
    <property type="evidence" value="ECO:0007669"/>
    <property type="project" value="UniProtKB-ARBA"/>
</dbReference>
<dbReference type="GO" id="GO:0009416">
    <property type="term" value="P:response to light stimulus"/>
    <property type="evidence" value="ECO:0007669"/>
    <property type="project" value="TreeGrafter"/>
</dbReference>
<dbReference type="EC" id="4.1.99.3" evidence="2"/>
<dbReference type="InterPro" id="IPR002081">
    <property type="entry name" value="Cryptochrome/DNA_photolyase_1"/>
</dbReference>
<dbReference type="GO" id="GO:0003904">
    <property type="term" value="F:deoxyribodipyrimidine photo-lyase activity"/>
    <property type="evidence" value="ECO:0007669"/>
    <property type="project" value="UniProtKB-EC"/>
</dbReference>
<accession>A0A059ZWA8</accession>
<gene>
    <name evidence="12" type="ORF">Acaty_c2013</name>
</gene>
<feature type="binding site" evidence="8">
    <location>
        <position position="221"/>
    </location>
    <ligand>
        <name>FAD</name>
        <dbReference type="ChEBI" id="CHEBI:57692"/>
    </ligand>
</feature>
<dbReference type="PANTHER" id="PTHR11455:SF9">
    <property type="entry name" value="CRYPTOCHROME CIRCADIAN CLOCK 5 ISOFORM X1"/>
    <property type="match status" value="1"/>
</dbReference>
<keyword evidence="5 8" id="KW-0274">FAD</keyword>
<dbReference type="InterPro" id="IPR036134">
    <property type="entry name" value="Crypto/Photolyase_FAD-like_sf"/>
</dbReference>
<feature type="binding site" evidence="8">
    <location>
        <position position="271"/>
    </location>
    <ligand>
        <name>FAD</name>
        <dbReference type="ChEBI" id="CHEBI:57692"/>
    </ligand>
</feature>
<dbReference type="PRINTS" id="PR00147">
    <property type="entry name" value="DNAPHOTLYASE"/>
</dbReference>
<dbReference type="Gene3D" id="1.25.40.80">
    <property type="match status" value="1"/>
</dbReference>
<evidence type="ECO:0000313" key="12">
    <source>
        <dbReference type="EMBL" id="AIA55870.1"/>
    </source>
</evidence>
<keyword evidence="4 8" id="KW-0285">Flavoprotein</keyword>
<evidence type="ECO:0000256" key="8">
    <source>
        <dbReference type="PIRSR" id="PIRSR602081-1"/>
    </source>
</evidence>
<dbReference type="GO" id="GO:0071949">
    <property type="term" value="F:FAD binding"/>
    <property type="evidence" value="ECO:0007669"/>
    <property type="project" value="TreeGrafter"/>
</dbReference>
<dbReference type="SUPFAM" id="SSF48173">
    <property type="entry name" value="Cryptochrome/photolyase FAD-binding domain"/>
    <property type="match status" value="1"/>
</dbReference>
<dbReference type="eggNOG" id="COG0415">
    <property type="taxonomic scope" value="Bacteria"/>
</dbReference>
<comment type="similarity">
    <text evidence="10">Belongs to the DNA photolyase family.</text>
</comment>
<evidence type="ECO:0000256" key="3">
    <source>
        <dbReference type="ARBA" id="ARBA00014046"/>
    </source>
</evidence>
<dbReference type="InterPro" id="IPR014729">
    <property type="entry name" value="Rossmann-like_a/b/a_fold"/>
</dbReference>
<feature type="site" description="Electron transfer via tryptophanyl radical" evidence="9">
    <location>
        <position position="381"/>
    </location>
</feature>
<feature type="domain" description="Photolyase/cryptochrome alpha/beta" evidence="11">
    <location>
        <begin position="4"/>
        <end position="128"/>
    </location>
</feature>
<evidence type="ECO:0000256" key="1">
    <source>
        <dbReference type="ARBA" id="ARBA00001932"/>
    </source>
</evidence>
<dbReference type="Gene3D" id="1.10.579.10">
    <property type="entry name" value="DNA Cyclobutane Dipyrimidine Photolyase, subunit A, domain 3"/>
    <property type="match status" value="1"/>
</dbReference>
<dbReference type="SUPFAM" id="SSF52425">
    <property type="entry name" value="Cryptochrome/photolyase, N-terminal domain"/>
    <property type="match status" value="1"/>
</dbReference>
<evidence type="ECO:0000256" key="7">
    <source>
        <dbReference type="ARBA" id="ARBA00033999"/>
    </source>
</evidence>
<organism evidence="12 13">
    <name type="scientific">Acidithiobacillus caldus (strain ATCC 51756 / DSM 8584 / KU)</name>
    <dbReference type="NCBI Taxonomy" id="637389"/>
    <lineage>
        <taxon>Bacteria</taxon>
        <taxon>Pseudomonadati</taxon>
        <taxon>Pseudomonadota</taxon>
        <taxon>Acidithiobacillia</taxon>
        <taxon>Acidithiobacillales</taxon>
        <taxon>Acidithiobacillaceae</taxon>
        <taxon>Acidithiobacillus</taxon>
    </lineage>
</organism>
<evidence type="ECO:0000256" key="5">
    <source>
        <dbReference type="ARBA" id="ARBA00022827"/>
    </source>
</evidence>